<dbReference type="InterPro" id="IPR051533">
    <property type="entry name" value="WaaL-like"/>
</dbReference>
<feature type="transmembrane region" description="Helical" evidence="5">
    <location>
        <begin position="76"/>
        <end position="94"/>
    </location>
</feature>
<dbReference type="InterPro" id="IPR007016">
    <property type="entry name" value="O-antigen_ligase-rel_domated"/>
</dbReference>
<feature type="domain" description="O-antigen ligase-related" evidence="6">
    <location>
        <begin position="311"/>
        <end position="450"/>
    </location>
</feature>
<name>A0A0C2ICM7_9PSED</name>
<feature type="transmembrane region" description="Helical" evidence="5">
    <location>
        <begin position="223"/>
        <end position="242"/>
    </location>
</feature>
<evidence type="ECO:0000313" key="7">
    <source>
        <dbReference type="EMBL" id="KIH82752.1"/>
    </source>
</evidence>
<dbReference type="Pfam" id="PF04932">
    <property type="entry name" value="Wzy_C"/>
    <property type="match status" value="1"/>
</dbReference>
<protein>
    <recommendedName>
        <fullName evidence="6">O-antigen ligase-related domain-containing protein</fullName>
    </recommendedName>
</protein>
<evidence type="ECO:0000256" key="4">
    <source>
        <dbReference type="ARBA" id="ARBA00023136"/>
    </source>
</evidence>
<gene>
    <name evidence="7" type="ORF">UCMB321_3529</name>
</gene>
<dbReference type="GO" id="GO:0016020">
    <property type="term" value="C:membrane"/>
    <property type="evidence" value="ECO:0007669"/>
    <property type="project" value="UniProtKB-SubCell"/>
</dbReference>
<evidence type="ECO:0000256" key="2">
    <source>
        <dbReference type="ARBA" id="ARBA00022692"/>
    </source>
</evidence>
<comment type="caution">
    <text evidence="7">The sequence shown here is derived from an EMBL/GenBank/DDBJ whole genome shotgun (WGS) entry which is preliminary data.</text>
</comment>
<keyword evidence="3 5" id="KW-1133">Transmembrane helix</keyword>
<dbReference type="OrthoDB" id="7522192at2"/>
<feature type="transmembrane region" description="Helical" evidence="5">
    <location>
        <begin position="349"/>
        <end position="368"/>
    </location>
</feature>
<evidence type="ECO:0000256" key="3">
    <source>
        <dbReference type="ARBA" id="ARBA00022989"/>
    </source>
</evidence>
<comment type="subcellular location">
    <subcellularLocation>
        <location evidence="1">Membrane</location>
        <topology evidence="1">Multi-pass membrane protein</topology>
    </subcellularLocation>
</comment>
<evidence type="ECO:0000256" key="5">
    <source>
        <dbReference type="SAM" id="Phobius"/>
    </source>
</evidence>
<keyword evidence="4 5" id="KW-0472">Membrane</keyword>
<sequence length="538" mass="59960">MPEHLRALIVILVLAGIVFALARRPAADLIPHHDFTRRRNLWFALTLLAFVSHSFWVYAGIAAIILTVARQRERNPLALFFLLLFLIPPAPVEVPGFGLINYFFALNHIRLLALCLLLPAFFMQRGQASTLRFGRTWPDKLLALCLLLPAFFRLRRQAGTLRFGRIWPDKLLAAYLLLTSLLYLRETTLTDTLRQTLYLFTDVFLPYYVASRTLKELSDFKDALLGFVLAAMLLALIGLVEFTRHWLLYNALIDALDMHWEMSSYLTRGDSLRASASTGQAIALGYVMSVAIGFYLFLCASIRSRLQQCLGALLLAGGLFAPLSRGPWIGAAVMITVFIATGRKAVKRLMLLAIAGVLALLLLAIVPGGQKVLDLLPFIGTVEVENITYRQRLIDNSMIVIRRNPWLGSFDYRNTPEMQSMIQGQGVIDIVNTYIALALDMGLIGLTLFVVFFATVLLGIRTAMRSIPNKDDEARRLGRALLAVLAGILVTIFTVSSITVIPVVYWSVAGLGVSYAQMVRRLKRTETASTASANLQPW</sequence>
<evidence type="ECO:0000313" key="8">
    <source>
        <dbReference type="Proteomes" id="UP000031535"/>
    </source>
</evidence>
<dbReference type="Proteomes" id="UP000031535">
    <property type="component" value="Unassembled WGS sequence"/>
</dbReference>
<evidence type="ECO:0000256" key="1">
    <source>
        <dbReference type="ARBA" id="ARBA00004141"/>
    </source>
</evidence>
<dbReference type="PANTHER" id="PTHR37422:SF13">
    <property type="entry name" value="LIPOPOLYSACCHARIDE BIOSYNTHESIS PROTEIN PA4999-RELATED"/>
    <property type="match status" value="1"/>
</dbReference>
<keyword evidence="2 5" id="KW-0812">Transmembrane</keyword>
<proteinExistence type="predicted"/>
<feature type="transmembrane region" description="Helical" evidence="5">
    <location>
        <begin position="434"/>
        <end position="460"/>
    </location>
</feature>
<organism evidence="7 8">
    <name type="scientific">Pseudomonas batumici</name>
    <dbReference type="NCBI Taxonomy" id="226910"/>
    <lineage>
        <taxon>Bacteria</taxon>
        <taxon>Pseudomonadati</taxon>
        <taxon>Pseudomonadota</taxon>
        <taxon>Gammaproteobacteria</taxon>
        <taxon>Pseudomonadales</taxon>
        <taxon>Pseudomonadaceae</taxon>
        <taxon>Pseudomonas</taxon>
    </lineage>
</organism>
<dbReference type="PANTHER" id="PTHR37422">
    <property type="entry name" value="TEICHURONIC ACID BIOSYNTHESIS PROTEIN TUAE"/>
    <property type="match status" value="1"/>
</dbReference>
<dbReference type="STRING" id="226910.UCMB321_3529"/>
<accession>A0A0C2ICM7</accession>
<feature type="transmembrane region" description="Helical" evidence="5">
    <location>
        <begin position="42"/>
        <end position="69"/>
    </location>
</feature>
<dbReference type="EMBL" id="JXDG01000045">
    <property type="protein sequence ID" value="KIH82752.1"/>
    <property type="molecule type" value="Genomic_DNA"/>
</dbReference>
<keyword evidence="8" id="KW-1185">Reference proteome</keyword>
<reference evidence="7 8" key="1">
    <citation type="submission" date="2015-01" db="EMBL/GenBank/DDBJ databases">
        <title>Complete genome of Pseudomonas batumici UCM B-321 producer of the batumin antibiotic with strong antistaphilococcal and potential anticancer activity.</title>
        <authorList>
            <person name="Klochko V.V."/>
            <person name="Zelena L.B."/>
            <person name="Elena K.A."/>
            <person name="Reva O.N."/>
        </authorList>
    </citation>
    <scope>NUCLEOTIDE SEQUENCE [LARGE SCALE GENOMIC DNA]</scope>
    <source>
        <strain evidence="7 8">UCM B-321</strain>
    </source>
</reference>
<evidence type="ECO:0000259" key="6">
    <source>
        <dbReference type="Pfam" id="PF04932"/>
    </source>
</evidence>
<dbReference type="AlphaFoldDB" id="A0A0C2ICM7"/>
<feature type="transmembrane region" description="Helical" evidence="5">
    <location>
        <begin position="100"/>
        <end position="124"/>
    </location>
</feature>
<dbReference type="RefSeq" id="WP_040069248.1">
    <property type="nucleotide sequence ID" value="NZ_JXDG01000045.1"/>
</dbReference>
<feature type="transmembrane region" description="Helical" evidence="5">
    <location>
        <begin position="281"/>
        <end position="303"/>
    </location>
</feature>
<dbReference type="PATRIC" id="fig|226910.6.peg.3522"/>
<feature type="transmembrane region" description="Helical" evidence="5">
    <location>
        <begin position="481"/>
        <end position="508"/>
    </location>
</feature>